<keyword evidence="1" id="KW-0217">Developmental protein</keyword>
<evidence type="ECO:0000256" key="5">
    <source>
        <dbReference type="ARBA" id="ARBA00023180"/>
    </source>
</evidence>
<sequence>MGWLTRIVCLFWGVLLTARANYQNGKNNVPRLKLSYKEMLESNNVITFNGLANSSSYHTFLLDEERSRLYVGAKDHIFSFDLVNIKDFQKIVWPVSYTRRDECKWAGKDILKECANFIKVLKAYNQTHLYACGTGAFHPICTYIEIGHH</sequence>
<proteinExistence type="predicted"/>
<protein>
    <submittedName>
        <fullName evidence="10">SEMA3A isoform 3</fullName>
    </submittedName>
</protein>
<feature type="domain" description="Sema" evidence="9">
    <location>
        <begin position="31"/>
        <end position="149"/>
    </location>
</feature>
<dbReference type="GO" id="GO:0030215">
    <property type="term" value="F:semaphorin receptor binding"/>
    <property type="evidence" value="ECO:0007669"/>
    <property type="project" value="InterPro"/>
</dbReference>
<dbReference type="PROSITE" id="PS51004">
    <property type="entry name" value="SEMA"/>
    <property type="match status" value="1"/>
</dbReference>
<dbReference type="SUPFAM" id="SSF101912">
    <property type="entry name" value="Sema domain"/>
    <property type="match status" value="1"/>
</dbReference>
<dbReference type="InterPro" id="IPR036352">
    <property type="entry name" value="Semap_dom_sf"/>
</dbReference>
<dbReference type="SMR" id="A0A2J8LGD3"/>
<keyword evidence="6" id="KW-0393">Immunoglobulin domain</keyword>
<evidence type="ECO:0000256" key="1">
    <source>
        <dbReference type="ARBA" id="ARBA00022473"/>
    </source>
</evidence>
<evidence type="ECO:0000256" key="7">
    <source>
        <dbReference type="PROSITE-ProRule" id="PRU00352"/>
    </source>
</evidence>
<organism evidence="10 11">
    <name type="scientific">Pan troglodytes</name>
    <name type="common">Chimpanzee</name>
    <dbReference type="NCBI Taxonomy" id="9598"/>
    <lineage>
        <taxon>Eukaryota</taxon>
        <taxon>Metazoa</taxon>
        <taxon>Chordata</taxon>
        <taxon>Craniata</taxon>
        <taxon>Vertebrata</taxon>
        <taxon>Euteleostomi</taxon>
        <taxon>Mammalia</taxon>
        <taxon>Eutheria</taxon>
        <taxon>Euarchontoglires</taxon>
        <taxon>Primates</taxon>
        <taxon>Haplorrhini</taxon>
        <taxon>Catarrhini</taxon>
        <taxon>Hominidae</taxon>
        <taxon>Pan</taxon>
    </lineage>
</organism>
<evidence type="ECO:0000256" key="2">
    <source>
        <dbReference type="ARBA" id="ARBA00022729"/>
    </source>
</evidence>
<evidence type="ECO:0000313" key="11">
    <source>
        <dbReference type="Proteomes" id="UP000236370"/>
    </source>
</evidence>
<comment type="caution">
    <text evidence="10">The sequence shown here is derived from an EMBL/GenBank/DDBJ whole genome shotgun (WGS) entry which is preliminary data.</text>
</comment>
<feature type="chain" id="PRO_5014435933" evidence="8">
    <location>
        <begin position="21"/>
        <end position="149"/>
    </location>
</feature>
<dbReference type="EMBL" id="NBAG03000292">
    <property type="protein sequence ID" value="PNI46335.1"/>
    <property type="molecule type" value="Genomic_DNA"/>
</dbReference>
<evidence type="ECO:0000256" key="6">
    <source>
        <dbReference type="ARBA" id="ARBA00023319"/>
    </source>
</evidence>
<dbReference type="InterPro" id="IPR015943">
    <property type="entry name" value="WD40/YVTN_repeat-like_dom_sf"/>
</dbReference>
<dbReference type="PANTHER" id="PTHR11036">
    <property type="entry name" value="SEMAPHORIN"/>
    <property type="match status" value="1"/>
</dbReference>
<dbReference type="Proteomes" id="UP000236370">
    <property type="component" value="Unassembled WGS sequence"/>
</dbReference>
<keyword evidence="5" id="KW-0325">Glycoprotein</keyword>
<keyword evidence="4" id="KW-0524">Neurogenesis</keyword>
<gene>
    <name evidence="10" type="ORF">CK820_G0029065</name>
</gene>
<dbReference type="Gene3D" id="2.130.10.10">
    <property type="entry name" value="YVTN repeat-like/Quinoprotein amine dehydrogenase"/>
    <property type="match status" value="1"/>
</dbReference>
<evidence type="ECO:0000256" key="8">
    <source>
        <dbReference type="SAM" id="SignalP"/>
    </source>
</evidence>
<keyword evidence="2 8" id="KW-0732">Signal</keyword>
<dbReference type="PANTHER" id="PTHR11036:SF23">
    <property type="entry name" value="SEMAPHORIN-3A"/>
    <property type="match status" value="1"/>
</dbReference>
<dbReference type="GO" id="GO:0007411">
    <property type="term" value="P:axon guidance"/>
    <property type="evidence" value="ECO:0007669"/>
    <property type="project" value="UniProtKB-ARBA"/>
</dbReference>
<dbReference type="InterPro" id="IPR001627">
    <property type="entry name" value="Semap_dom"/>
</dbReference>
<dbReference type="InterPro" id="IPR027231">
    <property type="entry name" value="Semaphorin"/>
</dbReference>
<comment type="caution">
    <text evidence="7">Lacks conserved residue(s) required for the propagation of feature annotation.</text>
</comment>
<dbReference type="AlphaFoldDB" id="A0A2J8LGD3"/>
<evidence type="ECO:0000313" key="10">
    <source>
        <dbReference type="EMBL" id="PNI46335.1"/>
    </source>
</evidence>
<feature type="signal peptide" evidence="8">
    <location>
        <begin position="1"/>
        <end position="20"/>
    </location>
</feature>
<feature type="non-terminal residue" evidence="10">
    <location>
        <position position="149"/>
    </location>
</feature>
<evidence type="ECO:0000256" key="4">
    <source>
        <dbReference type="ARBA" id="ARBA00022902"/>
    </source>
</evidence>
<name>A0A2J8LGD3_PANTR</name>
<reference evidence="10 11" key="1">
    <citation type="submission" date="2017-12" db="EMBL/GenBank/DDBJ databases">
        <title>High-resolution comparative analysis of great ape genomes.</title>
        <authorList>
            <person name="Pollen A."/>
            <person name="Hastie A."/>
            <person name="Hormozdiari F."/>
            <person name="Dougherty M."/>
            <person name="Liu R."/>
            <person name="Chaisson M."/>
            <person name="Hoppe E."/>
            <person name="Hill C."/>
            <person name="Pang A."/>
            <person name="Hillier L."/>
            <person name="Baker C."/>
            <person name="Armstrong J."/>
            <person name="Shendure J."/>
            <person name="Paten B."/>
            <person name="Wilson R."/>
            <person name="Chao H."/>
            <person name="Schneider V."/>
            <person name="Ventura M."/>
            <person name="Kronenberg Z."/>
            <person name="Murali S."/>
            <person name="Gordon D."/>
            <person name="Cantsilieris S."/>
            <person name="Munson K."/>
            <person name="Nelson B."/>
            <person name="Raja A."/>
            <person name="Underwood J."/>
            <person name="Diekhans M."/>
            <person name="Fiddes I."/>
            <person name="Haussler D."/>
            <person name="Eichler E."/>
        </authorList>
    </citation>
    <scope>NUCLEOTIDE SEQUENCE [LARGE SCALE GENOMIC DNA]</scope>
    <source>
        <strain evidence="10">Yerkes chimp pedigree #C0471</strain>
    </source>
</reference>
<accession>A0A2J8LGD3</accession>
<keyword evidence="3" id="KW-0221">Differentiation</keyword>
<evidence type="ECO:0000256" key="3">
    <source>
        <dbReference type="ARBA" id="ARBA00022782"/>
    </source>
</evidence>
<evidence type="ECO:0000259" key="9">
    <source>
        <dbReference type="PROSITE" id="PS51004"/>
    </source>
</evidence>